<comment type="subcellular location">
    <subcellularLocation>
        <location evidence="1">Cytoplasm</location>
    </subcellularLocation>
</comment>
<evidence type="ECO:0000256" key="11">
    <source>
        <dbReference type="ARBA" id="ARBA00023284"/>
    </source>
</evidence>
<keyword evidence="11 16" id="KW-0676">Redox-active center</keyword>
<dbReference type="Gene3D" id="3.30.390.30">
    <property type="match status" value="1"/>
</dbReference>
<comment type="catalytic activity">
    <reaction evidence="12 16">
        <text>N(6)-[(R)-dihydrolipoyl]-L-lysyl-[protein] + NAD(+) = N(6)-[(R)-lipoyl]-L-lysyl-[protein] + NADH + H(+)</text>
        <dbReference type="Rhea" id="RHEA:15045"/>
        <dbReference type="Rhea" id="RHEA-COMP:10474"/>
        <dbReference type="Rhea" id="RHEA-COMP:10475"/>
        <dbReference type="ChEBI" id="CHEBI:15378"/>
        <dbReference type="ChEBI" id="CHEBI:57540"/>
        <dbReference type="ChEBI" id="CHEBI:57945"/>
        <dbReference type="ChEBI" id="CHEBI:83099"/>
        <dbReference type="ChEBI" id="CHEBI:83100"/>
        <dbReference type="EC" id="1.8.1.4"/>
    </reaction>
</comment>
<dbReference type="eggNOG" id="COG1249">
    <property type="taxonomic scope" value="Bacteria"/>
</dbReference>
<proteinExistence type="inferred from homology"/>
<dbReference type="NCBIfam" id="TIGR01350">
    <property type="entry name" value="lipoamide_DH"/>
    <property type="match status" value="1"/>
</dbReference>
<dbReference type="EMBL" id="CP002205">
    <property type="protein sequence ID" value="ADN08603.1"/>
    <property type="molecule type" value="Genomic_DNA"/>
</dbReference>
<evidence type="ECO:0000259" key="18">
    <source>
        <dbReference type="Pfam" id="PF07992"/>
    </source>
</evidence>
<evidence type="ECO:0000256" key="15">
    <source>
        <dbReference type="PIRSR" id="PIRSR000350-4"/>
    </source>
</evidence>
<evidence type="ECO:0000256" key="12">
    <source>
        <dbReference type="ARBA" id="ARBA00049187"/>
    </source>
</evidence>
<evidence type="ECO:0000256" key="7">
    <source>
        <dbReference type="ARBA" id="ARBA00022827"/>
    </source>
</evidence>
<dbReference type="RefSeq" id="WP_013326359.1">
    <property type="nucleotide sequence ID" value="NC_014506.1"/>
</dbReference>
<gene>
    <name evidence="19" type="ordered locus">Saut_0554</name>
</gene>
<dbReference type="GO" id="GO:0050660">
    <property type="term" value="F:flavin adenine dinucleotide binding"/>
    <property type="evidence" value="ECO:0007669"/>
    <property type="project" value="InterPro"/>
</dbReference>
<keyword evidence="8 16" id="KW-0560">Oxidoreductase</keyword>
<evidence type="ECO:0000256" key="8">
    <source>
        <dbReference type="ARBA" id="ARBA00023002"/>
    </source>
</evidence>
<accession>E0UPL1</accession>
<dbReference type="PRINTS" id="PR00411">
    <property type="entry name" value="PNDRDTASEI"/>
</dbReference>
<feature type="domain" description="Pyridine nucleotide-disulphide oxidoreductase dimerisation" evidence="17">
    <location>
        <begin position="338"/>
        <end position="443"/>
    </location>
</feature>
<dbReference type="InterPro" id="IPR012999">
    <property type="entry name" value="Pyr_OxRdtase_I_AS"/>
</dbReference>
<comment type="miscellaneous">
    <text evidence="16">The active site is a redox-active disulfide bond.</text>
</comment>
<dbReference type="PANTHER" id="PTHR22912">
    <property type="entry name" value="DISULFIDE OXIDOREDUCTASE"/>
    <property type="match status" value="1"/>
</dbReference>
<evidence type="ECO:0000256" key="4">
    <source>
        <dbReference type="ARBA" id="ARBA00016961"/>
    </source>
</evidence>
<dbReference type="OrthoDB" id="9786429at2"/>
<evidence type="ECO:0000256" key="14">
    <source>
        <dbReference type="PIRSR" id="PIRSR000350-3"/>
    </source>
</evidence>
<feature type="binding site" evidence="14">
    <location>
        <position position="52"/>
    </location>
    <ligand>
        <name>FAD</name>
        <dbReference type="ChEBI" id="CHEBI:57692"/>
    </ligand>
</feature>
<dbReference type="InterPro" id="IPR036188">
    <property type="entry name" value="FAD/NAD-bd_sf"/>
</dbReference>
<keyword evidence="5" id="KW-0963">Cytoplasm</keyword>
<dbReference type="InterPro" id="IPR016156">
    <property type="entry name" value="FAD/NAD-linked_Rdtase_dimer_sf"/>
</dbReference>
<dbReference type="InterPro" id="IPR006258">
    <property type="entry name" value="Lipoamide_DH"/>
</dbReference>
<evidence type="ECO:0000256" key="9">
    <source>
        <dbReference type="ARBA" id="ARBA00023027"/>
    </source>
</evidence>
<dbReference type="PRINTS" id="PR00368">
    <property type="entry name" value="FADPNR"/>
</dbReference>
<dbReference type="InterPro" id="IPR023753">
    <property type="entry name" value="FAD/NAD-binding_dom"/>
</dbReference>
<feature type="disulfide bond" description="Redox-active" evidence="15">
    <location>
        <begin position="43"/>
        <end position="48"/>
    </location>
</feature>
<feature type="binding site" evidence="14">
    <location>
        <begin position="139"/>
        <end position="141"/>
    </location>
    <ligand>
        <name>FAD</name>
        <dbReference type="ChEBI" id="CHEBI:57692"/>
    </ligand>
</feature>
<feature type="binding site" evidence="14">
    <location>
        <position position="304"/>
    </location>
    <ligand>
        <name>FAD</name>
        <dbReference type="ChEBI" id="CHEBI:57692"/>
    </ligand>
</feature>
<dbReference type="EC" id="1.8.1.4" evidence="3 16"/>
<dbReference type="FunFam" id="3.30.390.30:FF:000001">
    <property type="entry name" value="Dihydrolipoyl dehydrogenase"/>
    <property type="match status" value="1"/>
</dbReference>
<name>E0UPL1_SULAO</name>
<comment type="cofactor">
    <cofactor evidence="14 16">
        <name>FAD</name>
        <dbReference type="ChEBI" id="CHEBI:57692"/>
    </cofactor>
    <text evidence="14 16">Binds 1 FAD per subunit.</text>
</comment>
<dbReference type="InterPro" id="IPR001100">
    <property type="entry name" value="Pyr_nuc-diS_OxRdtase"/>
</dbReference>
<dbReference type="HOGENOM" id="CLU_016755_0_3_7"/>
<evidence type="ECO:0000313" key="20">
    <source>
        <dbReference type="Proteomes" id="UP000007803"/>
    </source>
</evidence>
<dbReference type="STRING" id="563040.Saut_0554"/>
<evidence type="ECO:0000256" key="16">
    <source>
        <dbReference type="RuleBase" id="RU003692"/>
    </source>
</evidence>
<dbReference type="PIRSF" id="PIRSF000350">
    <property type="entry name" value="Mercury_reductase_MerA"/>
    <property type="match status" value="1"/>
</dbReference>
<dbReference type="SUPFAM" id="SSF55424">
    <property type="entry name" value="FAD/NAD-linked reductases, dimerisation (C-terminal) domain"/>
    <property type="match status" value="1"/>
</dbReference>
<dbReference type="AlphaFoldDB" id="E0UPL1"/>
<dbReference type="GO" id="GO:0006103">
    <property type="term" value="P:2-oxoglutarate metabolic process"/>
    <property type="evidence" value="ECO:0007669"/>
    <property type="project" value="TreeGrafter"/>
</dbReference>
<reference evidence="20" key="1">
    <citation type="journal article" date="2010" name="Stand. Genomic Sci.">
        <title>Complete genome sequence of Sulfurimonas autotrophica type strain (OK10).</title>
        <authorList>
            <person name="Sikorski J."/>
            <person name="Munk C."/>
            <person name="Lapidus A."/>
            <person name="Djao O."/>
            <person name="Lucas S."/>
            <person name="Glavina Del Rio T."/>
            <person name="Nolan M."/>
            <person name="Tice H."/>
            <person name="Han C."/>
            <person name="Cheng J."/>
            <person name="Tapia R."/>
            <person name="Goodwin L."/>
            <person name="Pitluck S."/>
            <person name="Liolios K."/>
            <person name="Ivanova N."/>
            <person name="Mavromatis K."/>
            <person name="Mikhailova N."/>
            <person name="Pati A."/>
            <person name="Sims D."/>
            <person name="Meincke L."/>
            <person name="Brettin T."/>
            <person name="Detter J."/>
            <person name="Chen A."/>
            <person name="Palaniappan K."/>
            <person name="Land M."/>
            <person name="Hauser L."/>
            <person name="Chang Y."/>
            <person name="Jeffries C."/>
            <person name="Rohde M."/>
            <person name="Lang E."/>
            <person name="Spring S."/>
            <person name="Goker M."/>
            <person name="Woyke T."/>
            <person name="Bristow J."/>
            <person name="Eisen J."/>
            <person name="Markowitz V."/>
            <person name="Hugenholtz P."/>
            <person name="Kyrpides N."/>
            <person name="Klenk H."/>
        </authorList>
    </citation>
    <scope>NUCLEOTIDE SEQUENCE [LARGE SCALE GENOMIC DNA]</scope>
    <source>
        <strain evidence="20">ATCC BAA-671 / DSM 16294 / JCM 11897 / OK10</strain>
    </source>
</reference>
<dbReference type="InterPro" id="IPR050151">
    <property type="entry name" value="Class-I_Pyr_Nuc-Dis_Oxidored"/>
</dbReference>
<dbReference type="Proteomes" id="UP000007803">
    <property type="component" value="Chromosome"/>
</dbReference>
<protein>
    <recommendedName>
        <fullName evidence="4 16">Dihydrolipoyl dehydrogenase</fullName>
        <ecNumber evidence="3 16">1.8.1.4</ecNumber>
    </recommendedName>
</protein>
<feature type="binding site" evidence="14">
    <location>
        <begin position="176"/>
        <end position="183"/>
    </location>
    <ligand>
        <name>NAD(+)</name>
        <dbReference type="ChEBI" id="CHEBI:57540"/>
    </ligand>
</feature>
<keyword evidence="20" id="KW-1185">Reference proteome</keyword>
<keyword evidence="14" id="KW-0547">Nucleotide-binding</keyword>
<evidence type="ECO:0000313" key="19">
    <source>
        <dbReference type="EMBL" id="ADN08603.1"/>
    </source>
</evidence>
<evidence type="ECO:0000256" key="5">
    <source>
        <dbReference type="ARBA" id="ARBA00022490"/>
    </source>
</evidence>
<dbReference type="InterPro" id="IPR004099">
    <property type="entry name" value="Pyr_nucl-diS_OxRdtase_dimer"/>
</dbReference>
<dbReference type="PANTHER" id="PTHR22912:SF217">
    <property type="entry name" value="DIHYDROLIPOYL DEHYDROGENASE"/>
    <property type="match status" value="1"/>
</dbReference>
<dbReference type="PROSITE" id="PS00076">
    <property type="entry name" value="PYRIDINE_REDOX_1"/>
    <property type="match status" value="1"/>
</dbReference>
<feature type="active site" description="Proton acceptor" evidence="13">
    <location>
        <position position="436"/>
    </location>
</feature>
<evidence type="ECO:0000256" key="6">
    <source>
        <dbReference type="ARBA" id="ARBA00022630"/>
    </source>
</evidence>
<sequence>MKEYDVVIIGAGPGGYETALKVAASGKKTLLIDRAKENIGGICLNVGCIPTKNYLESAVFLSRVPYFQECGALLQNNGFDIQKLREKTLALVKEIRSGVVWMLDQAKVELLYGNATFINADTIEVSGEKVSFNKCVIATGSYARELSNLSFDSKHILSSTDIFKLQKLPKSIAIVGGGPIACEFATFFNALGVEVTMIVRGTQLLSKEDEDISKALLRAFKKRNINVLLSTTVLKSEVGNKSIKLLLGSQENIESEIVLNASGRIPNTNKLNLENADITLDEKGFIKVSASFETSQENIYAIGDCINTPALAHIAYAEARITAHNILNNTKTTNSHITPMAVFSNPPIASCGLNQTKAKEKGIDTNVKKVYFKVNAKAKIHGDDAGFIKIITNAKNGVILGASIIGVEATEIIHEIVVAVEEQLTMKEVEEIIHIHPSVSEIIRY</sequence>
<keyword evidence="7 14" id="KW-0274">FAD</keyword>
<dbReference type="GO" id="GO:0005737">
    <property type="term" value="C:cytoplasm"/>
    <property type="evidence" value="ECO:0007669"/>
    <property type="project" value="UniProtKB-SubCell"/>
</dbReference>
<feature type="domain" description="FAD/NAD(P)-binding" evidence="18">
    <location>
        <begin position="4"/>
        <end position="319"/>
    </location>
</feature>
<evidence type="ECO:0000256" key="1">
    <source>
        <dbReference type="ARBA" id="ARBA00004496"/>
    </source>
</evidence>
<dbReference type="KEGG" id="sua:Saut_0554"/>
<comment type="similarity">
    <text evidence="2 16">Belongs to the class-I pyridine nucleotide-disulfide oxidoreductase family.</text>
</comment>
<dbReference type="SUPFAM" id="SSF51905">
    <property type="entry name" value="FAD/NAD(P)-binding domain"/>
    <property type="match status" value="1"/>
</dbReference>
<dbReference type="Pfam" id="PF07992">
    <property type="entry name" value="Pyr_redox_2"/>
    <property type="match status" value="1"/>
</dbReference>
<keyword evidence="10" id="KW-1015">Disulfide bond</keyword>
<dbReference type="GO" id="GO:0004148">
    <property type="term" value="F:dihydrolipoyl dehydrogenase (NADH) activity"/>
    <property type="evidence" value="ECO:0007669"/>
    <property type="project" value="UniProtKB-EC"/>
</dbReference>
<evidence type="ECO:0000256" key="13">
    <source>
        <dbReference type="PIRSR" id="PIRSR000350-2"/>
    </source>
</evidence>
<keyword evidence="6 16" id="KW-0285">Flavoprotein</keyword>
<evidence type="ECO:0000256" key="3">
    <source>
        <dbReference type="ARBA" id="ARBA00012608"/>
    </source>
</evidence>
<evidence type="ECO:0000256" key="2">
    <source>
        <dbReference type="ARBA" id="ARBA00007532"/>
    </source>
</evidence>
<evidence type="ECO:0000256" key="10">
    <source>
        <dbReference type="ARBA" id="ARBA00023157"/>
    </source>
</evidence>
<organism evidence="19 20">
    <name type="scientific">Sulfurimonas autotrophica (strain ATCC BAA-671 / DSM 16294 / JCM 11897 / OK10)</name>
    <dbReference type="NCBI Taxonomy" id="563040"/>
    <lineage>
        <taxon>Bacteria</taxon>
        <taxon>Pseudomonadati</taxon>
        <taxon>Campylobacterota</taxon>
        <taxon>Epsilonproteobacteria</taxon>
        <taxon>Campylobacterales</taxon>
        <taxon>Sulfurimonadaceae</taxon>
        <taxon>Sulfurimonas</taxon>
    </lineage>
</organism>
<dbReference type="Pfam" id="PF02852">
    <property type="entry name" value="Pyr_redox_dim"/>
    <property type="match status" value="1"/>
</dbReference>
<evidence type="ECO:0000259" key="17">
    <source>
        <dbReference type="Pfam" id="PF02852"/>
    </source>
</evidence>
<keyword evidence="9 14" id="KW-0520">NAD</keyword>
<feature type="binding site" evidence="14">
    <location>
        <position position="263"/>
    </location>
    <ligand>
        <name>NAD(+)</name>
        <dbReference type="ChEBI" id="CHEBI:57540"/>
    </ligand>
</feature>
<dbReference type="Gene3D" id="3.50.50.60">
    <property type="entry name" value="FAD/NAD(P)-binding domain"/>
    <property type="match status" value="2"/>
</dbReference>